<reference evidence="2 3" key="1">
    <citation type="journal article" date="2016" name="DNA Res.">
        <title>The draft genome of MD-2 pineapple using hybrid error correction of long reads.</title>
        <authorList>
            <person name="Redwan R.M."/>
            <person name="Saidin A."/>
            <person name="Kumar S.V."/>
        </authorList>
    </citation>
    <scope>NUCLEOTIDE SEQUENCE [LARGE SCALE GENOMIC DNA]</scope>
    <source>
        <strain evidence="3">cv. MD2</strain>
        <tissue evidence="2">Leaf</tissue>
    </source>
</reference>
<dbReference type="PROSITE" id="PS51410">
    <property type="entry name" value="BH4_AAA_HYDROXYL_2"/>
    <property type="match status" value="1"/>
</dbReference>
<proteinExistence type="predicted"/>
<evidence type="ECO:0000313" key="3">
    <source>
        <dbReference type="Proteomes" id="UP000092600"/>
    </source>
</evidence>
<comment type="caution">
    <text evidence="2">The sequence shown here is derived from an EMBL/GenBank/DDBJ whole genome shotgun (WGS) entry which is preliminary data.</text>
</comment>
<evidence type="ECO:0000259" key="1">
    <source>
        <dbReference type="PROSITE" id="PS51410"/>
    </source>
</evidence>
<accession>A0A199UPP9</accession>
<organism evidence="2 3">
    <name type="scientific">Ananas comosus</name>
    <name type="common">Pineapple</name>
    <name type="synonym">Ananas ananas</name>
    <dbReference type="NCBI Taxonomy" id="4615"/>
    <lineage>
        <taxon>Eukaryota</taxon>
        <taxon>Viridiplantae</taxon>
        <taxon>Streptophyta</taxon>
        <taxon>Embryophyta</taxon>
        <taxon>Tracheophyta</taxon>
        <taxon>Spermatophyta</taxon>
        <taxon>Magnoliopsida</taxon>
        <taxon>Liliopsida</taxon>
        <taxon>Poales</taxon>
        <taxon>Bromeliaceae</taxon>
        <taxon>Bromelioideae</taxon>
        <taxon>Ananas</taxon>
    </lineage>
</organism>
<dbReference type="InterPro" id="IPR019774">
    <property type="entry name" value="Aromatic-AA_hydroxylase_C"/>
</dbReference>
<feature type="domain" description="Biopterin-dependent aromatic amino acid hydroxylase family profile" evidence="1">
    <location>
        <begin position="1"/>
        <end position="27"/>
    </location>
</feature>
<evidence type="ECO:0000313" key="2">
    <source>
        <dbReference type="EMBL" id="OAY66773.1"/>
    </source>
</evidence>
<sequence length="27" mass="3108">MAKVQVYWSSKEFKLLRLPNLASDVAI</sequence>
<dbReference type="AlphaFoldDB" id="A0A199UPP9"/>
<dbReference type="EMBL" id="LSRQ01005929">
    <property type="protein sequence ID" value="OAY66773.1"/>
    <property type="molecule type" value="Genomic_DNA"/>
</dbReference>
<dbReference type="Proteomes" id="UP000092600">
    <property type="component" value="Unassembled WGS sequence"/>
</dbReference>
<gene>
    <name evidence="2" type="ORF">ACMD2_25187</name>
</gene>
<dbReference type="GO" id="GO:0016714">
    <property type="term" value="F:oxidoreductase activity, acting on paired donors, with incorporation or reduction of molecular oxygen, reduced pteridine as one donor, and incorporation of one atom of oxygen"/>
    <property type="evidence" value="ECO:0007669"/>
    <property type="project" value="InterPro"/>
</dbReference>
<name>A0A199UPP9_ANACO</name>
<protein>
    <recommendedName>
        <fullName evidence="1">Biopterin-dependent aromatic amino acid hydroxylase family profile domain-containing protein</fullName>
    </recommendedName>
</protein>